<evidence type="ECO:0000313" key="3">
    <source>
        <dbReference type="EMBL" id="CAF4141887.1"/>
    </source>
</evidence>
<dbReference type="EMBL" id="CAJOBA010042926">
    <property type="protein sequence ID" value="CAF4141887.1"/>
    <property type="molecule type" value="Genomic_DNA"/>
</dbReference>
<evidence type="ECO:0000313" key="5">
    <source>
        <dbReference type="Proteomes" id="UP000663829"/>
    </source>
</evidence>
<evidence type="ECO:0000313" key="2">
    <source>
        <dbReference type="EMBL" id="CAF1330528.1"/>
    </source>
</evidence>
<protein>
    <submittedName>
        <fullName evidence="1">Uncharacterized protein</fullName>
    </submittedName>
</protein>
<comment type="caution">
    <text evidence="1">The sequence shown here is derived from an EMBL/GenBank/DDBJ whole genome shotgun (WGS) entry which is preliminary data.</text>
</comment>
<feature type="non-terminal residue" evidence="1">
    <location>
        <position position="1"/>
    </location>
</feature>
<sequence length="257" mass="29688">LPYTGVRRELTVFRGGNLTRKELDSYKLSIGHSIEWSPLTSSTMNRHLAENCGGYPGNTLFIIHRERASRTCKDISSVSHYRADLRTHIICDQHQMDVDYNKKQSSNDAARIHLMETLKTVNTISQIQTTAIFEQQSPTAKSTTTSKFRTDKYINHFNSEGWGLRVRKSGQRISQDVKSFIENIWKDGMQNGRKIQADAIRQRIRSERNDKKEKLFTPDRYVSAAQIKYQIKKLNKKYDVSIEQQLISDLLLQTTTS</sequence>
<organism evidence="1 5">
    <name type="scientific">Didymodactylos carnosus</name>
    <dbReference type="NCBI Taxonomy" id="1234261"/>
    <lineage>
        <taxon>Eukaryota</taxon>
        <taxon>Metazoa</taxon>
        <taxon>Spiralia</taxon>
        <taxon>Gnathifera</taxon>
        <taxon>Rotifera</taxon>
        <taxon>Eurotatoria</taxon>
        <taxon>Bdelloidea</taxon>
        <taxon>Philodinida</taxon>
        <taxon>Philodinidae</taxon>
        <taxon>Didymodactylos</taxon>
    </lineage>
</organism>
<dbReference type="EMBL" id="CAJNOQ010013073">
    <property type="protein sequence ID" value="CAF1313867.1"/>
    <property type="molecule type" value="Genomic_DNA"/>
</dbReference>
<dbReference type="Proteomes" id="UP000681722">
    <property type="component" value="Unassembled WGS sequence"/>
</dbReference>
<dbReference type="Proteomes" id="UP000677228">
    <property type="component" value="Unassembled WGS sequence"/>
</dbReference>
<dbReference type="EMBL" id="CAJNOK010021312">
    <property type="protein sequence ID" value="CAF1330528.1"/>
    <property type="molecule type" value="Genomic_DNA"/>
</dbReference>
<keyword evidence="5" id="KW-1185">Reference proteome</keyword>
<gene>
    <name evidence="1" type="ORF">GPM918_LOCUS29130</name>
    <name evidence="2" type="ORF">OVA965_LOCUS29866</name>
    <name evidence="4" type="ORF">SRO942_LOCUS29692</name>
    <name evidence="3" type="ORF">TMI583_LOCUS30652</name>
</gene>
<dbReference type="AlphaFoldDB" id="A0A815EF22"/>
<dbReference type="Proteomes" id="UP000663829">
    <property type="component" value="Unassembled WGS sequence"/>
</dbReference>
<dbReference type="OrthoDB" id="10099468at2759"/>
<name>A0A815EF22_9BILA</name>
<accession>A0A815EF22</accession>
<evidence type="ECO:0000313" key="1">
    <source>
        <dbReference type="EMBL" id="CAF1313867.1"/>
    </source>
</evidence>
<reference evidence="1" key="1">
    <citation type="submission" date="2021-02" db="EMBL/GenBank/DDBJ databases">
        <authorList>
            <person name="Nowell W R."/>
        </authorList>
    </citation>
    <scope>NUCLEOTIDE SEQUENCE</scope>
</reference>
<dbReference type="Proteomes" id="UP000682733">
    <property type="component" value="Unassembled WGS sequence"/>
</dbReference>
<dbReference type="EMBL" id="CAJOBC010044034">
    <property type="protein sequence ID" value="CAF4154035.1"/>
    <property type="molecule type" value="Genomic_DNA"/>
</dbReference>
<evidence type="ECO:0000313" key="4">
    <source>
        <dbReference type="EMBL" id="CAF4154035.1"/>
    </source>
</evidence>
<proteinExistence type="predicted"/>